<evidence type="ECO:0000256" key="1">
    <source>
        <dbReference type="ARBA" id="ARBA00023015"/>
    </source>
</evidence>
<name>A0ABR7RJL1_9PROT</name>
<dbReference type="PROSITE" id="PS50949">
    <property type="entry name" value="HTH_GNTR"/>
    <property type="match status" value="1"/>
</dbReference>
<dbReference type="Proteomes" id="UP000626026">
    <property type="component" value="Unassembled WGS sequence"/>
</dbReference>
<dbReference type="SMART" id="SM00345">
    <property type="entry name" value="HTH_GNTR"/>
    <property type="match status" value="1"/>
</dbReference>
<dbReference type="PANTHER" id="PTHR43537:SF45">
    <property type="entry name" value="GNTR FAMILY REGULATORY PROTEIN"/>
    <property type="match status" value="1"/>
</dbReference>
<evidence type="ECO:0000313" key="6">
    <source>
        <dbReference type="Proteomes" id="UP000626026"/>
    </source>
</evidence>
<protein>
    <submittedName>
        <fullName evidence="5">GntR family transcriptional regulator</fullName>
    </submittedName>
</protein>
<dbReference type="SUPFAM" id="SSF46785">
    <property type="entry name" value="Winged helix' DNA-binding domain"/>
    <property type="match status" value="1"/>
</dbReference>
<dbReference type="PANTHER" id="PTHR43537">
    <property type="entry name" value="TRANSCRIPTIONAL REGULATOR, GNTR FAMILY"/>
    <property type="match status" value="1"/>
</dbReference>
<dbReference type="InterPro" id="IPR011711">
    <property type="entry name" value="GntR_C"/>
</dbReference>
<keyword evidence="6" id="KW-1185">Reference proteome</keyword>
<evidence type="ECO:0000259" key="4">
    <source>
        <dbReference type="PROSITE" id="PS50949"/>
    </source>
</evidence>
<dbReference type="InterPro" id="IPR008920">
    <property type="entry name" value="TF_FadR/GntR_C"/>
</dbReference>
<dbReference type="Pfam" id="PF00392">
    <property type="entry name" value="GntR"/>
    <property type="match status" value="1"/>
</dbReference>
<keyword evidence="1" id="KW-0805">Transcription regulation</keyword>
<proteinExistence type="predicted"/>
<dbReference type="EMBL" id="JACTVA010000008">
    <property type="protein sequence ID" value="MBC9206506.1"/>
    <property type="molecule type" value="Genomic_DNA"/>
</dbReference>
<evidence type="ECO:0000256" key="2">
    <source>
        <dbReference type="ARBA" id="ARBA00023125"/>
    </source>
</evidence>
<keyword evidence="2" id="KW-0238">DNA-binding</keyword>
<dbReference type="RefSeq" id="WP_187783686.1">
    <property type="nucleotide sequence ID" value="NZ_JACTVA010000008.1"/>
</dbReference>
<dbReference type="PRINTS" id="PR00033">
    <property type="entry name" value="HTHASNC"/>
</dbReference>
<dbReference type="InterPro" id="IPR000485">
    <property type="entry name" value="AsnC-type_HTH_dom"/>
</dbReference>
<sequence length="236" mass="25533">MNANADLTPDADDGLTPFGRRPSAGDFAFARLRQAIIALALPPGSVLSRLQLAERLGLSQTPVREALTRLQDEGLVMVVPSASTRVAHIDLDHARQAQFLRLSLEVEMVRRLAGMPTPGLPPRIAAHLEEQRGLIGQDGFAQADDAFHATLYEAAGIGGLWPLVRSRSGHLDRLRRLNLPSPGKMEAVVAEHARIAAAIAAGDVAAAEQALRQHFSGTFSRIPQVREQYPDYFAEA</sequence>
<accession>A0ABR7RJL1</accession>
<dbReference type="SUPFAM" id="SSF48008">
    <property type="entry name" value="GntR ligand-binding domain-like"/>
    <property type="match status" value="1"/>
</dbReference>
<dbReference type="Pfam" id="PF07729">
    <property type="entry name" value="FCD"/>
    <property type="match status" value="1"/>
</dbReference>
<dbReference type="Gene3D" id="1.20.120.530">
    <property type="entry name" value="GntR ligand-binding domain-like"/>
    <property type="match status" value="1"/>
</dbReference>
<evidence type="ECO:0000256" key="3">
    <source>
        <dbReference type="ARBA" id="ARBA00023163"/>
    </source>
</evidence>
<dbReference type="InterPro" id="IPR036390">
    <property type="entry name" value="WH_DNA-bd_sf"/>
</dbReference>
<dbReference type="PRINTS" id="PR00035">
    <property type="entry name" value="HTHGNTR"/>
</dbReference>
<feature type="domain" description="HTH gntR-type" evidence="4">
    <location>
        <begin position="22"/>
        <end position="89"/>
    </location>
</feature>
<comment type="caution">
    <text evidence="5">The sequence shown here is derived from an EMBL/GenBank/DDBJ whole genome shotgun (WGS) entry which is preliminary data.</text>
</comment>
<dbReference type="Gene3D" id="1.10.10.10">
    <property type="entry name" value="Winged helix-like DNA-binding domain superfamily/Winged helix DNA-binding domain"/>
    <property type="match status" value="1"/>
</dbReference>
<gene>
    <name evidence="5" type="ORF">IBL26_06630</name>
</gene>
<organism evidence="5 6">
    <name type="scientific">Teichococcus aerophilus</name>
    <dbReference type="NCBI Taxonomy" id="1224513"/>
    <lineage>
        <taxon>Bacteria</taxon>
        <taxon>Pseudomonadati</taxon>
        <taxon>Pseudomonadota</taxon>
        <taxon>Alphaproteobacteria</taxon>
        <taxon>Acetobacterales</taxon>
        <taxon>Roseomonadaceae</taxon>
        <taxon>Roseomonas</taxon>
    </lineage>
</organism>
<evidence type="ECO:0000313" key="5">
    <source>
        <dbReference type="EMBL" id="MBC9206506.1"/>
    </source>
</evidence>
<keyword evidence="3" id="KW-0804">Transcription</keyword>
<dbReference type="InterPro" id="IPR036388">
    <property type="entry name" value="WH-like_DNA-bd_sf"/>
</dbReference>
<dbReference type="SMART" id="SM00895">
    <property type="entry name" value="FCD"/>
    <property type="match status" value="1"/>
</dbReference>
<reference evidence="5 6" key="1">
    <citation type="journal article" date="2013" name="Int. J. Syst. Evol. Microbiol.">
        <title>Roseomonas aerophila sp. nov., isolated from air.</title>
        <authorList>
            <person name="Kim S.J."/>
            <person name="Weon H.Y."/>
            <person name="Ahn J.H."/>
            <person name="Hong S.B."/>
            <person name="Seok S.J."/>
            <person name="Whang K.S."/>
            <person name="Kwon S.W."/>
        </authorList>
    </citation>
    <scope>NUCLEOTIDE SEQUENCE [LARGE SCALE GENOMIC DNA]</scope>
    <source>
        <strain evidence="5 6">NBRC 108923</strain>
    </source>
</reference>
<dbReference type="InterPro" id="IPR000524">
    <property type="entry name" value="Tscrpt_reg_HTH_GntR"/>
</dbReference>